<keyword evidence="4" id="KW-1185">Reference proteome</keyword>
<dbReference type="Proteomes" id="UP000078595">
    <property type="component" value="Chromosome 10"/>
</dbReference>
<evidence type="ECO:0000313" key="2">
    <source>
        <dbReference type="EMBL" id="OBR82103.1"/>
    </source>
</evidence>
<reference evidence="2" key="1">
    <citation type="submission" date="2013-07" db="EMBL/GenBank/DDBJ databases">
        <title>The Genome Sequence of Cryptococcus dejecticola CBS10117.</title>
        <authorList>
            <consortium name="The Broad Institute Genome Sequencing Platform"/>
            <person name="Cuomo C."/>
            <person name="Litvintseva A."/>
            <person name="Chen Y."/>
            <person name="Heitman J."/>
            <person name="Sun S."/>
            <person name="Springer D."/>
            <person name="Dromer F."/>
            <person name="Young S.K."/>
            <person name="Zeng Q."/>
            <person name="Gargeya S."/>
            <person name="Fitzgerald M."/>
            <person name="Abouelleil A."/>
            <person name="Alvarado L."/>
            <person name="Berlin A.M."/>
            <person name="Chapman S.B."/>
            <person name="Dewar J."/>
            <person name="Goldberg J."/>
            <person name="Griggs A."/>
            <person name="Gujja S."/>
            <person name="Hansen M."/>
            <person name="Howarth C."/>
            <person name="Imamovic A."/>
            <person name="Larimer J."/>
            <person name="McCowan C."/>
            <person name="Murphy C."/>
            <person name="Pearson M."/>
            <person name="Priest M."/>
            <person name="Roberts A."/>
            <person name="Saif S."/>
            <person name="Shea T."/>
            <person name="Sykes S."/>
            <person name="Wortman J."/>
            <person name="Nusbaum C."/>
            <person name="Birren B."/>
        </authorList>
    </citation>
    <scope>NUCLEOTIDE SEQUENCE [LARGE SCALE GENOMIC DNA]</scope>
    <source>
        <strain evidence="2">CBS 10117</strain>
    </source>
</reference>
<dbReference type="KEGG" id="kdj:28971716"/>
<accession>A0A1A5ZWB7</accession>
<sequence length="197" mass="21944">MGRPIYDAYPFSKDSSVRDTASNRNEDPRPSQETTEQIHAQLDAVILKLDDDLTSFFTPMTQAQTAQCRAARDRLRQVKIELSFWIDAWDGYPQQIRSFCRTNQEADATRGESFHTLGEWPTGGQWGSIREGLLSSGGFQTSASVEALTVGTLRRIILQQSLAGRNIAPGGSTEGNVMRDGIDAFLDSWVFEHNRTG</sequence>
<reference evidence="3" key="3">
    <citation type="submission" date="2024-02" db="EMBL/GenBank/DDBJ databases">
        <title>Comparative genomics of Cryptococcus and Kwoniella reveals pathogenesis evolution and contrasting modes of karyotype evolution via chromosome fusion or intercentromeric recombination.</title>
        <authorList>
            <person name="Coelho M.A."/>
            <person name="David-Palma M."/>
            <person name="Shea T."/>
            <person name="Bowers K."/>
            <person name="McGinley-Smith S."/>
            <person name="Mohammad A.W."/>
            <person name="Gnirke A."/>
            <person name="Yurkov A.M."/>
            <person name="Nowrousian M."/>
            <person name="Sun S."/>
            <person name="Cuomo C.A."/>
            <person name="Heitman J."/>
        </authorList>
    </citation>
    <scope>NUCLEOTIDE SEQUENCE</scope>
    <source>
        <strain evidence="3">CBS 10117</strain>
    </source>
</reference>
<dbReference type="AlphaFoldDB" id="A0A1A5ZWB7"/>
<dbReference type="RefSeq" id="XP_018259945.1">
    <property type="nucleotide sequence ID" value="XM_018411277.1"/>
</dbReference>
<evidence type="ECO:0000313" key="3">
    <source>
        <dbReference type="EMBL" id="WWC65408.1"/>
    </source>
</evidence>
<name>A0A1A5ZWB7_9TREE</name>
<evidence type="ECO:0000256" key="1">
    <source>
        <dbReference type="SAM" id="MobiDB-lite"/>
    </source>
</evidence>
<protein>
    <submittedName>
        <fullName evidence="2">Uncharacterized protein</fullName>
    </submittedName>
</protein>
<dbReference type="GeneID" id="28971716"/>
<evidence type="ECO:0000313" key="4">
    <source>
        <dbReference type="Proteomes" id="UP000078595"/>
    </source>
</evidence>
<feature type="region of interest" description="Disordered" evidence="1">
    <location>
        <begin position="9"/>
        <end position="36"/>
    </location>
</feature>
<proteinExistence type="predicted"/>
<reference evidence="3" key="2">
    <citation type="submission" date="2013-07" db="EMBL/GenBank/DDBJ databases">
        <authorList>
            <consortium name="The Broad Institute Genome Sequencing Platform"/>
            <person name="Cuomo C."/>
            <person name="Litvintseva A."/>
            <person name="Chen Y."/>
            <person name="Heitman J."/>
            <person name="Sun S."/>
            <person name="Springer D."/>
            <person name="Dromer F."/>
            <person name="Young S.K."/>
            <person name="Zeng Q."/>
            <person name="Gargeya S."/>
            <person name="Fitzgerald M."/>
            <person name="Abouelleil A."/>
            <person name="Alvarado L."/>
            <person name="Berlin A.M."/>
            <person name="Chapman S.B."/>
            <person name="Dewar J."/>
            <person name="Goldberg J."/>
            <person name="Griggs A."/>
            <person name="Gujja S."/>
            <person name="Hansen M."/>
            <person name="Howarth C."/>
            <person name="Imamovic A."/>
            <person name="Larimer J."/>
            <person name="McCowan C."/>
            <person name="Murphy C."/>
            <person name="Pearson M."/>
            <person name="Priest M."/>
            <person name="Roberts A."/>
            <person name="Saif S."/>
            <person name="Shea T."/>
            <person name="Sykes S."/>
            <person name="Wortman J."/>
            <person name="Nusbaum C."/>
            <person name="Birren B."/>
        </authorList>
    </citation>
    <scope>NUCLEOTIDE SEQUENCE</scope>
    <source>
        <strain evidence="3">CBS 10117</strain>
    </source>
</reference>
<dbReference type="EMBL" id="KI894036">
    <property type="protein sequence ID" value="OBR82103.1"/>
    <property type="molecule type" value="Genomic_DNA"/>
</dbReference>
<gene>
    <name evidence="2" type="ORF">I303_08017</name>
    <name evidence="3" type="ORF">I303_108026</name>
</gene>
<dbReference type="VEuPathDB" id="FungiDB:I303_08017"/>
<dbReference type="EMBL" id="CP144539">
    <property type="protein sequence ID" value="WWC65408.1"/>
    <property type="molecule type" value="Genomic_DNA"/>
</dbReference>
<organism evidence="2">
    <name type="scientific">Kwoniella dejecticola CBS 10117</name>
    <dbReference type="NCBI Taxonomy" id="1296121"/>
    <lineage>
        <taxon>Eukaryota</taxon>
        <taxon>Fungi</taxon>
        <taxon>Dikarya</taxon>
        <taxon>Basidiomycota</taxon>
        <taxon>Agaricomycotina</taxon>
        <taxon>Tremellomycetes</taxon>
        <taxon>Tremellales</taxon>
        <taxon>Cryptococcaceae</taxon>
        <taxon>Kwoniella</taxon>
    </lineage>
</organism>